<dbReference type="OrthoDB" id="6436901at2759"/>
<comment type="caution">
    <text evidence="2">The sequence shown here is derived from an EMBL/GenBank/DDBJ whole genome shotgun (WGS) entry which is preliminary data.</text>
</comment>
<dbReference type="Proteomes" id="UP000708208">
    <property type="component" value="Unassembled WGS sequence"/>
</dbReference>
<feature type="domain" description="DUF5641" evidence="1">
    <location>
        <begin position="3"/>
        <end position="95"/>
    </location>
</feature>
<reference evidence="2" key="1">
    <citation type="submission" date="2021-06" db="EMBL/GenBank/DDBJ databases">
        <authorList>
            <person name="Hodson N. C."/>
            <person name="Mongue J. A."/>
            <person name="Jaron S. K."/>
        </authorList>
    </citation>
    <scope>NUCLEOTIDE SEQUENCE</scope>
</reference>
<dbReference type="PANTHER" id="PTHR47331:SF1">
    <property type="entry name" value="GAG-LIKE PROTEIN"/>
    <property type="match status" value="1"/>
</dbReference>
<sequence>NRRLKYQSRLRDHFRSRFRAEYLSTLVHRFEARKFRVSMNIGDIVLLKQDNKKRINWPLARVIELLPSIDGVVRVVKVKTPSGEIIRPVQRLFPLEVPVEERSH</sequence>
<dbReference type="AlphaFoldDB" id="A0A8J2PTE1"/>
<proteinExistence type="predicted"/>
<dbReference type="PANTHER" id="PTHR47331">
    <property type="entry name" value="PHD-TYPE DOMAIN-CONTAINING PROTEIN"/>
    <property type="match status" value="1"/>
</dbReference>
<feature type="non-terminal residue" evidence="2">
    <location>
        <position position="1"/>
    </location>
</feature>
<evidence type="ECO:0000313" key="2">
    <source>
        <dbReference type="EMBL" id="CAG7832709.1"/>
    </source>
</evidence>
<evidence type="ECO:0000259" key="1">
    <source>
        <dbReference type="Pfam" id="PF18701"/>
    </source>
</evidence>
<evidence type="ECO:0000313" key="3">
    <source>
        <dbReference type="Proteomes" id="UP000708208"/>
    </source>
</evidence>
<protein>
    <recommendedName>
        <fullName evidence="1">DUF5641 domain-containing protein</fullName>
    </recommendedName>
</protein>
<dbReference type="InterPro" id="IPR040676">
    <property type="entry name" value="DUF5641"/>
</dbReference>
<keyword evidence="3" id="KW-1185">Reference proteome</keyword>
<gene>
    <name evidence="2" type="ORF">AFUS01_LOCUS42382</name>
</gene>
<organism evidence="2 3">
    <name type="scientific">Allacma fusca</name>
    <dbReference type="NCBI Taxonomy" id="39272"/>
    <lineage>
        <taxon>Eukaryota</taxon>
        <taxon>Metazoa</taxon>
        <taxon>Ecdysozoa</taxon>
        <taxon>Arthropoda</taxon>
        <taxon>Hexapoda</taxon>
        <taxon>Collembola</taxon>
        <taxon>Symphypleona</taxon>
        <taxon>Sminthuridae</taxon>
        <taxon>Allacma</taxon>
    </lineage>
</organism>
<dbReference type="EMBL" id="CAJVCH010566545">
    <property type="protein sequence ID" value="CAG7832709.1"/>
    <property type="molecule type" value="Genomic_DNA"/>
</dbReference>
<name>A0A8J2PTE1_9HEXA</name>
<accession>A0A8J2PTE1</accession>
<dbReference type="Pfam" id="PF18701">
    <property type="entry name" value="DUF5641"/>
    <property type="match status" value="1"/>
</dbReference>